<dbReference type="AlphaFoldDB" id="A0A1H9HKC4"/>
<dbReference type="EMBL" id="FOGD01000002">
    <property type="protein sequence ID" value="SEQ62758.1"/>
    <property type="molecule type" value="Genomic_DNA"/>
</dbReference>
<dbReference type="OrthoDB" id="6188167at2"/>
<keyword evidence="2" id="KW-1185">Reference proteome</keyword>
<protein>
    <recommendedName>
        <fullName evidence="3">DUF1631 family protein</fullName>
    </recommendedName>
</protein>
<accession>A0A1H9HKC4</accession>
<proteinExistence type="predicted"/>
<dbReference type="STRING" id="180197.SAMN02982919_00839"/>
<name>A0A1H9HKC4_9BURK</name>
<evidence type="ECO:0008006" key="3">
    <source>
        <dbReference type="Google" id="ProtNLM"/>
    </source>
</evidence>
<organism evidence="1 2">
    <name type="scientific">Giesbergeria anulus</name>
    <dbReference type="NCBI Taxonomy" id="180197"/>
    <lineage>
        <taxon>Bacteria</taxon>
        <taxon>Pseudomonadati</taxon>
        <taxon>Pseudomonadota</taxon>
        <taxon>Betaproteobacteria</taxon>
        <taxon>Burkholderiales</taxon>
        <taxon>Comamonadaceae</taxon>
        <taxon>Giesbergeria</taxon>
    </lineage>
</organism>
<reference evidence="1 2" key="1">
    <citation type="submission" date="2016-10" db="EMBL/GenBank/DDBJ databases">
        <authorList>
            <person name="de Groot N.N."/>
        </authorList>
    </citation>
    <scope>NUCLEOTIDE SEQUENCE [LARGE SCALE GENOMIC DNA]</scope>
    <source>
        <strain evidence="1 2">ATCC 35958</strain>
    </source>
</reference>
<evidence type="ECO:0000313" key="1">
    <source>
        <dbReference type="EMBL" id="SEQ62758.1"/>
    </source>
</evidence>
<evidence type="ECO:0000313" key="2">
    <source>
        <dbReference type="Proteomes" id="UP000199766"/>
    </source>
</evidence>
<dbReference type="RefSeq" id="WP_091453357.1">
    <property type="nucleotide sequence ID" value="NZ_FOGD01000002.1"/>
</dbReference>
<gene>
    <name evidence="1" type="ORF">SAMN02982919_00839</name>
</gene>
<sequence length="669" mass="72174">MSVPVFNSQPVLQACVLEAVQHSPALLAQLLAAASQSLSDQAQSSSASASARQQAGDALCLLQAHEATLHRAYPLALLECFAQDRIPGSGSTPPRSSGAALLNIDSLSLVDEKEHHAQVELRCAQEQVTHATDAVLAELNALVSAAQGLPRVQVERNPLRPENYLRALQRVLKECADVPAAVRETWMQHLLPALGGALREVYQQTSQILRQQGIVPVGYSVASSRYGSSQYGPSSHGAGLAQASLNEQAAQAQEDALTASILHQLLQGGAEPYSTLSPTWELPSGMSSPHPAVQAAQVVAQMMDNIAQDGRLLPAVRQILQGMEPAVGQLAGHDSTFFSNPQHPARRLLDEVTERSLTLEADNTPTCSRFIALLQHINLYLAQQDTRQSAPFATALQILEQTYAQWAQQDKLPQVTPTTAVGRSNPCLRLSQEVAANIRKLPNIGLVPTDIMQFATGPWAQVIAKAQLAQPDSRDGDPHGYLALVPLLFWSVRPGIAIDERRQITQAVPEMLHTLQHGLTRFGYPAQETDRFLARLQQLHRQTLASASPPVPSHASMVARSPAPVVQASPDVDIELDIELESAHGIPAELAAIPNPVPAAAVVAHGDFSIGTWFELQSNRQAMRTQLTWASPKGTLFLFTGSDGSTQSMTRRIRDRLLTEGTLRPLPAP</sequence>
<dbReference type="Proteomes" id="UP000199766">
    <property type="component" value="Unassembled WGS sequence"/>
</dbReference>
<dbReference type="Pfam" id="PF07793">
    <property type="entry name" value="DUF1631"/>
    <property type="match status" value="2"/>
</dbReference>
<dbReference type="InterPro" id="IPR012434">
    <property type="entry name" value="DUF1631"/>
</dbReference>